<evidence type="ECO:0000259" key="3">
    <source>
        <dbReference type="Pfam" id="PF07007"/>
    </source>
</evidence>
<dbReference type="PANTHER" id="PTHR39176:SF1">
    <property type="entry name" value="PERIPLASMIC PROTEIN"/>
    <property type="match status" value="1"/>
</dbReference>
<comment type="caution">
    <text evidence="4">The sequence shown here is derived from an EMBL/GenBank/DDBJ whole genome shotgun (WGS) entry which is preliminary data.</text>
</comment>
<evidence type="ECO:0000313" key="5">
    <source>
        <dbReference type="Proteomes" id="UP001597301"/>
    </source>
</evidence>
<protein>
    <submittedName>
        <fullName evidence="4">Lysozyme inhibitor LprI family protein</fullName>
    </submittedName>
</protein>
<evidence type="ECO:0000256" key="1">
    <source>
        <dbReference type="SAM" id="MobiDB-lite"/>
    </source>
</evidence>
<evidence type="ECO:0000313" key="4">
    <source>
        <dbReference type="EMBL" id="MFD1706081.1"/>
    </source>
</evidence>
<feature type="chain" id="PRO_5047462667" evidence="2">
    <location>
        <begin position="29"/>
        <end position="229"/>
    </location>
</feature>
<reference evidence="5" key="1">
    <citation type="journal article" date="2019" name="Int. J. Syst. Evol. Microbiol.">
        <title>The Global Catalogue of Microorganisms (GCM) 10K type strain sequencing project: providing services to taxonomists for standard genome sequencing and annotation.</title>
        <authorList>
            <consortium name="The Broad Institute Genomics Platform"/>
            <consortium name="The Broad Institute Genome Sequencing Center for Infectious Disease"/>
            <person name="Wu L."/>
            <person name="Ma J."/>
        </authorList>
    </citation>
    <scope>NUCLEOTIDE SEQUENCE [LARGE SCALE GENOMIC DNA]</scope>
    <source>
        <strain evidence="5">CGMCC 1.12295</strain>
    </source>
</reference>
<dbReference type="PROSITE" id="PS51257">
    <property type="entry name" value="PROKAR_LIPOPROTEIN"/>
    <property type="match status" value="1"/>
</dbReference>
<proteinExistence type="predicted"/>
<dbReference type="Proteomes" id="UP001597301">
    <property type="component" value="Unassembled WGS sequence"/>
</dbReference>
<feature type="domain" description="Lysozyme inhibitor LprI-like N-terminal" evidence="3">
    <location>
        <begin position="132"/>
        <end position="222"/>
    </location>
</feature>
<organism evidence="4 5">
    <name type="scientific">Siminovitchia sediminis</name>
    <dbReference type="NCBI Taxonomy" id="1274353"/>
    <lineage>
        <taxon>Bacteria</taxon>
        <taxon>Bacillati</taxon>
        <taxon>Bacillota</taxon>
        <taxon>Bacilli</taxon>
        <taxon>Bacillales</taxon>
        <taxon>Bacillaceae</taxon>
        <taxon>Siminovitchia</taxon>
    </lineage>
</organism>
<dbReference type="InterPro" id="IPR009739">
    <property type="entry name" value="LprI-like_N"/>
</dbReference>
<sequence>MEKVRIFIVAFLLVLFIVWMSACSNSSADTNAISNESESNEEVEIADTTSDSKGSTTESINKSDNSADTPSDSISIEQPNDTDKEVSTNTINKNIQGDNTTNTLTKVDGRTEFLEKLQNIQKELDALPEKKDSDKGITNAMKNYYGISYEKYDQALNDIYDFLQKELSPEKMNELKYKQINWIEEKENKANEERKNYEGGTFENVAYYISLYESTKERCYELVNEYMTD</sequence>
<feature type="region of interest" description="Disordered" evidence="1">
    <location>
        <begin position="28"/>
        <end position="87"/>
    </location>
</feature>
<dbReference type="RefSeq" id="WP_380772646.1">
    <property type="nucleotide sequence ID" value="NZ_JBHUEO010000008.1"/>
</dbReference>
<keyword evidence="5" id="KW-1185">Reference proteome</keyword>
<accession>A0ABW4KEX3</accession>
<gene>
    <name evidence="4" type="ORF">ACFSCZ_04835</name>
</gene>
<dbReference type="PANTHER" id="PTHR39176">
    <property type="entry name" value="PERIPLASMIC PROTEIN-RELATED"/>
    <property type="match status" value="1"/>
</dbReference>
<feature type="signal peptide" evidence="2">
    <location>
        <begin position="1"/>
        <end position="28"/>
    </location>
</feature>
<evidence type="ECO:0000256" key="2">
    <source>
        <dbReference type="SAM" id="SignalP"/>
    </source>
</evidence>
<dbReference type="EMBL" id="JBHUEO010000008">
    <property type="protein sequence ID" value="MFD1706081.1"/>
    <property type="molecule type" value="Genomic_DNA"/>
</dbReference>
<feature type="compositionally biased region" description="Polar residues" evidence="1">
    <location>
        <begin position="47"/>
        <end position="79"/>
    </location>
</feature>
<name>A0ABW4KEX3_9BACI</name>
<keyword evidence="2" id="KW-0732">Signal</keyword>
<dbReference type="Gene3D" id="1.20.1270.180">
    <property type="match status" value="1"/>
</dbReference>
<dbReference type="Pfam" id="PF07007">
    <property type="entry name" value="LprI"/>
    <property type="match status" value="1"/>
</dbReference>